<organism evidence="2 3">
    <name type="scientific">Lactuca sativa</name>
    <name type="common">Garden lettuce</name>
    <dbReference type="NCBI Taxonomy" id="4236"/>
    <lineage>
        <taxon>Eukaryota</taxon>
        <taxon>Viridiplantae</taxon>
        <taxon>Streptophyta</taxon>
        <taxon>Embryophyta</taxon>
        <taxon>Tracheophyta</taxon>
        <taxon>Spermatophyta</taxon>
        <taxon>Magnoliopsida</taxon>
        <taxon>eudicotyledons</taxon>
        <taxon>Gunneridae</taxon>
        <taxon>Pentapetalae</taxon>
        <taxon>asterids</taxon>
        <taxon>campanulids</taxon>
        <taxon>Asterales</taxon>
        <taxon>Asteraceae</taxon>
        <taxon>Cichorioideae</taxon>
        <taxon>Cichorieae</taxon>
        <taxon>Lactucinae</taxon>
        <taxon>Lactuca</taxon>
    </lineage>
</organism>
<accession>A0A9R1VXQ5</accession>
<reference evidence="2 3" key="1">
    <citation type="journal article" date="2017" name="Nat. Commun.">
        <title>Genome assembly with in vitro proximity ligation data and whole-genome triplication in lettuce.</title>
        <authorList>
            <person name="Reyes-Chin-Wo S."/>
            <person name="Wang Z."/>
            <person name="Yang X."/>
            <person name="Kozik A."/>
            <person name="Arikit S."/>
            <person name="Song C."/>
            <person name="Xia L."/>
            <person name="Froenicke L."/>
            <person name="Lavelle D.O."/>
            <person name="Truco M.J."/>
            <person name="Xia R."/>
            <person name="Zhu S."/>
            <person name="Xu C."/>
            <person name="Xu H."/>
            <person name="Xu X."/>
            <person name="Cox K."/>
            <person name="Korf I."/>
            <person name="Meyers B.C."/>
            <person name="Michelmore R.W."/>
        </authorList>
    </citation>
    <scope>NUCLEOTIDE SEQUENCE [LARGE SCALE GENOMIC DNA]</scope>
    <source>
        <strain evidence="3">cv. Salinas</strain>
        <tissue evidence="2">Seedlings</tissue>
    </source>
</reference>
<dbReference type="Pfam" id="PF00078">
    <property type="entry name" value="RVT_1"/>
    <property type="match status" value="1"/>
</dbReference>
<dbReference type="PANTHER" id="PTHR33116">
    <property type="entry name" value="REVERSE TRANSCRIPTASE ZINC-BINDING DOMAIN-CONTAINING PROTEIN-RELATED-RELATED"/>
    <property type="match status" value="1"/>
</dbReference>
<dbReference type="Proteomes" id="UP000235145">
    <property type="component" value="Unassembled WGS sequence"/>
</dbReference>
<evidence type="ECO:0000313" key="2">
    <source>
        <dbReference type="EMBL" id="KAJ0215902.1"/>
    </source>
</evidence>
<sequence>MKFDIMKFVKFFEASGQLARGCNSSFITLIPKIGDPFTLNDFRHISPIGCLYKIIAKALVTRLKKVTGLVIGEVQTGLIENHNILDGPMIINEMCGWAKKSKQKTFLFKVDFDKAFNSTNWNYLDSVMGQMGFGVVPFPLHYRHGGAKCGHDDVIFVGEWKSLNFSNLTRILNYFHVASGLKDLQILKLSPSVLDLETSSLQHPSQGITQGCIYFEHYYTRCCDTIHEVVHPRTFPPSLVWGCDINFHKSKVFGIGVSSIDVNRCAQVLGCGAADLPLTNLGVLVGENMNLKRNWRFIIKKVQAKLSNWKLKTLSFGGRLTLIKSVLGSLMLYYFSLFKAPCSRIESLERACRHFHWGDSDEKSKINWVAWKIVLTPKEEGGLGVGSLKSLNISLLSKWLLRLKTDNSTLWCHVIIGMHNLSRKPLNNLAKKTFPGVWQNTTKIIENLQIIDIDFCKIITCKVGSVSDVLFWLDDWLGDRCLASRLPLLCAIDKKRNHALFPSVFVVKVPNGSVLNLIPPPELFELIQLNTLVNNLNLYSSKDSWSSDLSSDGFHDVDNMVNFAANWGHCPKKRKILISIIYDVFWCVFNNMVSTPTV</sequence>
<name>A0A9R1VXQ5_LACSA</name>
<proteinExistence type="predicted"/>
<dbReference type="AlphaFoldDB" id="A0A9R1VXQ5"/>
<gene>
    <name evidence="2" type="ORF">LSAT_V11C300103980</name>
</gene>
<dbReference type="EMBL" id="NBSK02000003">
    <property type="protein sequence ID" value="KAJ0215902.1"/>
    <property type="molecule type" value="Genomic_DNA"/>
</dbReference>
<protein>
    <recommendedName>
        <fullName evidence="1">Reverse transcriptase domain-containing protein</fullName>
    </recommendedName>
</protein>
<comment type="caution">
    <text evidence="2">The sequence shown here is derived from an EMBL/GenBank/DDBJ whole genome shotgun (WGS) entry which is preliminary data.</text>
</comment>
<feature type="domain" description="Reverse transcriptase" evidence="1">
    <location>
        <begin position="31"/>
        <end position="133"/>
    </location>
</feature>
<keyword evidence="3" id="KW-1185">Reference proteome</keyword>
<evidence type="ECO:0000259" key="1">
    <source>
        <dbReference type="Pfam" id="PF00078"/>
    </source>
</evidence>
<dbReference type="InterPro" id="IPR000477">
    <property type="entry name" value="RT_dom"/>
</dbReference>
<dbReference type="PANTHER" id="PTHR33116:SF79">
    <property type="entry name" value="REVERSE TRANSCRIPTASE DOMAIN, ZINC FINGER, CCHC-TYPE-RELATED"/>
    <property type="match status" value="1"/>
</dbReference>
<evidence type="ECO:0000313" key="3">
    <source>
        <dbReference type="Proteomes" id="UP000235145"/>
    </source>
</evidence>